<feature type="transmembrane region" description="Helical" evidence="1">
    <location>
        <begin position="525"/>
        <end position="545"/>
    </location>
</feature>
<proteinExistence type="predicted"/>
<evidence type="ECO:0000313" key="3">
    <source>
        <dbReference type="Proteomes" id="UP000677244"/>
    </source>
</evidence>
<accession>A0ABS3YYE7</accession>
<feature type="transmembrane region" description="Helical" evidence="1">
    <location>
        <begin position="792"/>
        <end position="812"/>
    </location>
</feature>
<feature type="transmembrane region" description="Helical" evidence="1">
    <location>
        <begin position="172"/>
        <end position="189"/>
    </location>
</feature>
<feature type="transmembrane region" description="Helical" evidence="1">
    <location>
        <begin position="406"/>
        <end position="427"/>
    </location>
</feature>
<feature type="transmembrane region" description="Helical" evidence="1">
    <location>
        <begin position="470"/>
        <end position="489"/>
    </location>
</feature>
<feature type="transmembrane region" description="Helical" evidence="1">
    <location>
        <begin position="501"/>
        <end position="519"/>
    </location>
</feature>
<gene>
    <name evidence="2" type="ORF">J7I42_21370</name>
</gene>
<dbReference type="RefSeq" id="WP_209140908.1">
    <property type="nucleotide sequence ID" value="NZ_JAGHKO010000005.1"/>
</dbReference>
<name>A0ABS3YYE7_9BACT</name>
<keyword evidence="1" id="KW-1133">Transmembrane helix</keyword>
<feature type="transmembrane region" description="Helical" evidence="1">
    <location>
        <begin position="151"/>
        <end position="167"/>
    </location>
</feature>
<evidence type="ECO:0000313" key="2">
    <source>
        <dbReference type="EMBL" id="MBO9202854.1"/>
    </source>
</evidence>
<evidence type="ECO:0000256" key="1">
    <source>
        <dbReference type="SAM" id="Phobius"/>
    </source>
</evidence>
<reference evidence="2 3" key="1">
    <citation type="submission" date="2021-03" db="EMBL/GenBank/DDBJ databases">
        <title>Assistant Professor.</title>
        <authorList>
            <person name="Huq M.A."/>
        </authorList>
    </citation>
    <scope>NUCLEOTIDE SEQUENCE [LARGE SCALE GENOMIC DNA]</scope>
    <source>
        <strain evidence="2 3">MAH-29</strain>
    </source>
</reference>
<organism evidence="2 3">
    <name type="scientific">Niastella soli</name>
    <dbReference type="NCBI Taxonomy" id="2821487"/>
    <lineage>
        <taxon>Bacteria</taxon>
        <taxon>Pseudomonadati</taxon>
        <taxon>Bacteroidota</taxon>
        <taxon>Chitinophagia</taxon>
        <taxon>Chitinophagales</taxon>
        <taxon>Chitinophagaceae</taxon>
        <taxon>Niastella</taxon>
    </lineage>
</organism>
<feature type="transmembrane region" description="Helical" evidence="1">
    <location>
        <begin position="195"/>
        <end position="214"/>
    </location>
</feature>
<feature type="transmembrane region" description="Helical" evidence="1">
    <location>
        <begin position="367"/>
        <end position="386"/>
    </location>
</feature>
<dbReference type="InterPro" id="IPR018580">
    <property type="entry name" value="Uncharacterised_YfhO"/>
</dbReference>
<feature type="transmembrane region" description="Helical" evidence="1">
    <location>
        <begin position="439"/>
        <end position="458"/>
    </location>
</feature>
<feature type="transmembrane region" description="Helical" evidence="1">
    <location>
        <begin position="89"/>
        <end position="115"/>
    </location>
</feature>
<dbReference type="EMBL" id="JAGHKO010000005">
    <property type="protein sequence ID" value="MBO9202854.1"/>
    <property type="molecule type" value="Genomic_DNA"/>
</dbReference>
<keyword evidence="1" id="KW-0472">Membrane</keyword>
<feature type="transmembrane region" description="Helical" evidence="1">
    <location>
        <begin position="341"/>
        <end position="360"/>
    </location>
</feature>
<feature type="transmembrane region" description="Helical" evidence="1">
    <location>
        <begin position="221"/>
        <end position="242"/>
    </location>
</feature>
<dbReference type="PANTHER" id="PTHR38454">
    <property type="entry name" value="INTEGRAL MEMBRANE PROTEIN-RELATED"/>
    <property type="match status" value="1"/>
</dbReference>
<comment type="caution">
    <text evidence="2">The sequence shown here is derived from an EMBL/GenBank/DDBJ whole genome shotgun (WGS) entry which is preliminary data.</text>
</comment>
<feature type="transmembrane region" description="Helical" evidence="1">
    <location>
        <begin position="12"/>
        <end position="31"/>
    </location>
</feature>
<keyword evidence="1" id="KW-0812">Transmembrane</keyword>
<dbReference type="Proteomes" id="UP000677244">
    <property type="component" value="Unassembled WGS sequence"/>
</dbReference>
<dbReference type="PANTHER" id="PTHR38454:SF1">
    <property type="entry name" value="INTEGRAL MEMBRANE PROTEIN"/>
    <property type="match status" value="1"/>
</dbReference>
<dbReference type="Pfam" id="PF09586">
    <property type="entry name" value="YfhO"/>
    <property type="match status" value="1"/>
</dbReference>
<sequence>MKNRFLSNVLPHVIAIAVFLIVAIVYCKPVLEHQVLQQSDVIHWKGMAQGSFEYKEKYGHFPLWTNNLFSGMPAYQIALDSDVIITPSWFYNLFTLFLPKPISFFFLASICFYFLTQVFRVNSYLGIIGGLAYAYATYNPIIISVGHDTKMQSIALMPAFLASLVLIYNKKYLWGAAFTVVITAILVGINHVQIIYYLLLIAAIMTIVYAVSWIRQRDFRHLFIATSIAILCGVLGTLSNAISLFTSFEASKTSIRGGSELVNKNTTQEGLSKDYAFDYSMYRSEPFVMLVPKMYGGSTGLEVDEEQSKAIAELRQMPQGLGQQLQGYLQFYWGGIGGTSGPPYVGAIICFLALLGFVLLNNRDKVWILIASALAIVMSWGGYFAAFNGFLLNHLPFYNKFRAPSMIIVIPTLLFCLMAVLALQRIVEVKNKQELWEKYKTSLVITGSLFIALLVFYFNADYTLPQDKQLVSQVTGPGSGFITSFVNALKEDRKGLFGESLLRSFLFITGAALLIFLYIKEKIKAPVAFACIGIAAFIDVMAINVKYLNAGNYQDEAEYQQSYFTPSPADQQVLQDKGYYRIFDNRDGVGSAYNASALSAYFHRSIGGYHPAKLSIYQDLIARQLYNYPNCTAAINMLNTKYIIERDSTGKDVVRMNANALGPVWFVDSLRFESTPEAVMNGLSTLDPKGTAIVFTKDKELLSYTSSKNSSDVIKLIENKNDDITYESNAATPRFAVFSEVFYDRGWKAYIDNKEAPIIRSNYVLRGLLVPAGQHQIKFEFRPAAYYNGRNIAKVAGIIAMLLVVATIGLSVRNYLKKPNLDQ</sequence>
<feature type="transmembrane region" description="Helical" evidence="1">
    <location>
        <begin position="124"/>
        <end position="145"/>
    </location>
</feature>
<protein>
    <submittedName>
        <fullName evidence="2">YfhO family protein</fullName>
    </submittedName>
</protein>
<keyword evidence="3" id="KW-1185">Reference proteome</keyword>